<dbReference type="Pfam" id="PF01182">
    <property type="entry name" value="Glucosamine_iso"/>
    <property type="match status" value="1"/>
</dbReference>
<comment type="similarity">
    <text evidence="4">Belongs to the glucosamine/galactosamine-6-phosphate isomerase family. NagB subfamily.</text>
</comment>
<organism evidence="6 7">
    <name type="scientific">Halobacillus karajensis</name>
    <dbReference type="NCBI Taxonomy" id="195088"/>
    <lineage>
        <taxon>Bacteria</taxon>
        <taxon>Bacillati</taxon>
        <taxon>Bacillota</taxon>
        <taxon>Bacilli</taxon>
        <taxon>Bacillales</taxon>
        <taxon>Bacillaceae</taxon>
        <taxon>Halobacillus</taxon>
    </lineage>
</organism>
<dbReference type="GO" id="GO:0006046">
    <property type="term" value="P:N-acetylglucosamine catabolic process"/>
    <property type="evidence" value="ECO:0007669"/>
    <property type="project" value="UniProtKB-UniRule"/>
</dbReference>
<dbReference type="PANTHER" id="PTHR11280">
    <property type="entry name" value="GLUCOSAMINE-6-PHOSPHATE ISOMERASE"/>
    <property type="match status" value="1"/>
</dbReference>
<dbReference type="NCBIfam" id="TIGR00502">
    <property type="entry name" value="nagB"/>
    <property type="match status" value="1"/>
</dbReference>
<dbReference type="GO" id="GO:0004342">
    <property type="term" value="F:glucosamine-6-phosphate deaminase activity"/>
    <property type="evidence" value="ECO:0007669"/>
    <property type="project" value="UniProtKB-UniRule"/>
</dbReference>
<feature type="active site" description="For ring-opening step" evidence="4">
    <location>
        <position position="136"/>
    </location>
</feature>
<dbReference type="GO" id="GO:0042802">
    <property type="term" value="F:identical protein binding"/>
    <property type="evidence" value="ECO:0007669"/>
    <property type="project" value="TreeGrafter"/>
</dbReference>
<reference evidence="7" key="1">
    <citation type="submission" date="2014-03" db="EMBL/GenBank/DDBJ databases">
        <authorList>
            <person name="Urmite Genomes U."/>
        </authorList>
    </citation>
    <scope>NUCLEOTIDE SEQUENCE [LARGE SCALE GENOMIC DNA]</scope>
    <source>
        <strain evidence="7">HD-03</strain>
    </source>
</reference>
<evidence type="ECO:0000313" key="7">
    <source>
        <dbReference type="Proteomes" id="UP000028868"/>
    </source>
</evidence>
<dbReference type="UniPathway" id="UPA00629">
    <property type="reaction ID" value="UER00684"/>
</dbReference>
<keyword evidence="7" id="KW-1185">Reference proteome</keyword>
<accession>A0A024P7F6</accession>
<feature type="active site" description="For ring-opening step" evidence="4">
    <location>
        <position position="143"/>
    </location>
</feature>
<feature type="active site" description="Proton acceptor; for enolization step" evidence="4">
    <location>
        <position position="67"/>
    </location>
</feature>
<dbReference type="PANTHER" id="PTHR11280:SF5">
    <property type="entry name" value="GLUCOSAMINE-6-PHOSPHATE ISOMERASE"/>
    <property type="match status" value="1"/>
</dbReference>
<evidence type="ECO:0000256" key="3">
    <source>
        <dbReference type="ARBA" id="ARBA00023277"/>
    </source>
</evidence>
<feature type="domain" description="Glucosamine/galactosamine-6-phosphate isomerase" evidence="5">
    <location>
        <begin position="10"/>
        <end position="226"/>
    </location>
</feature>
<evidence type="ECO:0000256" key="4">
    <source>
        <dbReference type="HAMAP-Rule" id="MF_01241"/>
    </source>
</evidence>
<proteinExistence type="inferred from homology"/>
<evidence type="ECO:0000256" key="2">
    <source>
        <dbReference type="ARBA" id="ARBA00022801"/>
    </source>
</evidence>
<dbReference type="EMBL" id="CCDI010000004">
    <property type="protein sequence ID" value="CDQ24875.1"/>
    <property type="molecule type" value="Genomic_DNA"/>
</dbReference>
<dbReference type="OrthoDB" id="9791139at2"/>
<gene>
    <name evidence="4 6" type="primary">nagB</name>
    <name evidence="6" type="ORF">BN983_03174</name>
</gene>
<dbReference type="GO" id="GO:0005975">
    <property type="term" value="P:carbohydrate metabolic process"/>
    <property type="evidence" value="ECO:0007669"/>
    <property type="project" value="InterPro"/>
</dbReference>
<evidence type="ECO:0000256" key="1">
    <source>
        <dbReference type="ARBA" id="ARBA00000644"/>
    </source>
</evidence>
<dbReference type="Gene3D" id="3.40.50.1360">
    <property type="match status" value="1"/>
</dbReference>
<dbReference type="InterPro" id="IPR004547">
    <property type="entry name" value="Glucosamine6P_isomerase"/>
</dbReference>
<keyword evidence="3 4" id="KW-0119">Carbohydrate metabolism</keyword>
<evidence type="ECO:0000259" key="5">
    <source>
        <dbReference type="Pfam" id="PF01182"/>
    </source>
</evidence>
<dbReference type="HAMAP" id="MF_01241">
    <property type="entry name" value="GlcN6P_deamin"/>
    <property type="match status" value="1"/>
</dbReference>
<dbReference type="InterPro" id="IPR037171">
    <property type="entry name" value="NagB/RpiA_transferase-like"/>
</dbReference>
<dbReference type="GO" id="GO:0019262">
    <property type="term" value="P:N-acetylneuraminate catabolic process"/>
    <property type="evidence" value="ECO:0007669"/>
    <property type="project" value="UniProtKB-UniRule"/>
</dbReference>
<dbReference type="EC" id="3.5.99.6" evidence="4"/>
<evidence type="ECO:0000313" key="6">
    <source>
        <dbReference type="EMBL" id="CDQ24875.1"/>
    </source>
</evidence>
<dbReference type="CDD" id="cd01399">
    <property type="entry name" value="GlcN6P_deaminase"/>
    <property type="match status" value="1"/>
</dbReference>
<sequence>MKIIEVHNYDQLSKKACEIIEEQVMVKHDSVLGLATGSTPLGTYKELIAGYKEGRTDYRHVSTLNLDEYVGLGPQDPQSYRHFMNEQFFRSINVNLENTYIPNGKAVDLQDECERYEKVIEQVGPPDLQLLGIGENGHIGFNEPGTPFQSETHVVQLADSTRQANARFFQSMEDVPTMAVTMGIRSILKSKKIVLLASGERKAQAIDQLINGYLDEQFPASSLKEHSDITLIVDEDAYAEVKRKG</sequence>
<comment type="function">
    <text evidence="4">Catalyzes the reversible isomerization-deamination of glucosamine 6-phosphate (GlcN6P) to form fructose 6-phosphate (Fru6P) and ammonium ion.</text>
</comment>
<dbReference type="SUPFAM" id="SSF100950">
    <property type="entry name" value="NagB/RpiA/CoA transferase-like"/>
    <property type="match status" value="1"/>
</dbReference>
<comment type="catalytic activity">
    <reaction evidence="1 4">
        <text>alpha-D-glucosamine 6-phosphate + H2O = beta-D-fructose 6-phosphate + NH4(+)</text>
        <dbReference type="Rhea" id="RHEA:12172"/>
        <dbReference type="ChEBI" id="CHEBI:15377"/>
        <dbReference type="ChEBI" id="CHEBI:28938"/>
        <dbReference type="ChEBI" id="CHEBI:57634"/>
        <dbReference type="ChEBI" id="CHEBI:75989"/>
        <dbReference type="EC" id="3.5.99.6"/>
    </reaction>
</comment>
<comment type="caution">
    <text evidence="4">Lacks conserved residue(s) required for the propagation of feature annotation.</text>
</comment>
<dbReference type="Proteomes" id="UP000028868">
    <property type="component" value="Unassembled WGS sequence"/>
</dbReference>
<keyword evidence="2 4" id="KW-0378">Hydrolase</keyword>
<dbReference type="GO" id="GO:0005737">
    <property type="term" value="C:cytoplasm"/>
    <property type="evidence" value="ECO:0007669"/>
    <property type="project" value="TreeGrafter"/>
</dbReference>
<comment type="pathway">
    <text evidence="4">Amino-sugar metabolism; N-acetylneuraminate degradation; D-fructose 6-phosphate from N-acetylneuraminate: step 5/5.</text>
</comment>
<name>A0A024P7F6_9BACI</name>
<dbReference type="InterPro" id="IPR006148">
    <property type="entry name" value="Glc/Gal-6P_isomerase"/>
</dbReference>
<protein>
    <recommendedName>
        <fullName evidence="4">Glucosamine-6-phosphate deaminase</fullName>
        <ecNumber evidence="4">3.5.99.6</ecNumber>
    </recommendedName>
    <alternativeName>
        <fullName evidence="4">GlcN6P deaminase</fullName>
        <shortName evidence="4">GNPDA</shortName>
    </alternativeName>
    <alternativeName>
        <fullName evidence="4">Glucosamine-6-phosphate isomerase</fullName>
    </alternativeName>
</protein>
<dbReference type="RefSeq" id="WP_035510143.1">
    <property type="nucleotide sequence ID" value="NZ_CCDH010000003.1"/>
</dbReference>
<feature type="active site" description="Proton acceptor; for ring-opening step" evidence="4">
    <location>
        <position position="138"/>
    </location>
</feature>
<dbReference type="GO" id="GO:0006043">
    <property type="term" value="P:glucosamine catabolic process"/>
    <property type="evidence" value="ECO:0007669"/>
    <property type="project" value="TreeGrafter"/>
</dbReference>
<dbReference type="FunFam" id="3.40.50.1360:FF:000003">
    <property type="entry name" value="Glucosamine-6-phosphate deaminase"/>
    <property type="match status" value="1"/>
</dbReference>
<dbReference type="AlphaFoldDB" id="A0A024P7F6"/>
<comment type="caution">
    <text evidence="6">The sequence shown here is derived from an EMBL/GenBank/DDBJ whole genome shotgun (WGS) entry which is preliminary data.</text>
</comment>
<reference evidence="6 7" key="2">
    <citation type="submission" date="2014-05" db="EMBL/GenBank/DDBJ databases">
        <title>Draft genome sequence of Halobacillus karajensis HK-03.</title>
        <authorList>
            <person name="Khelaifia S."/>
            <person name="Croce O."/>
            <person name="Lagier J.C."/>
            <person name="Raoult D."/>
        </authorList>
    </citation>
    <scope>NUCLEOTIDE SEQUENCE [LARGE SCALE GENOMIC DNA]</scope>
    <source>
        <strain evidence="6 7">HD-03</strain>
    </source>
</reference>